<organism evidence="3 4">
    <name type="scientific">Terriglobus albidus</name>
    <dbReference type="NCBI Taxonomy" id="1592106"/>
    <lineage>
        <taxon>Bacteria</taxon>
        <taxon>Pseudomonadati</taxon>
        <taxon>Acidobacteriota</taxon>
        <taxon>Terriglobia</taxon>
        <taxon>Terriglobales</taxon>
        <taxon>Acidobacteriaceae</taxon>
        <taxon>Terriglobus</taxon>
    </lineage>
</organism>
<dbReference type="Pfam" id="PF13561">
    <property type="entry name" value="adh_short_C2"/>
    <property type="match status" value="1"/>
</dbReference>
<proteinExistence type="inferred from homology"/>
<keyword evidence="2" id="KW-0560">Oxidoreductase</keyword>
<gene>
    <name evidence="3" type="ORF">FTW19_01345</name>
</gene>
<evidence type="ECO:0000313" key="4">
    <source>
        <dbReference type="Proteomes" id="UP000321820"/>
    </source>
</evidence>
<dbReference type="Proteomes" id="UP000321820">
    <property type="component" value="Chromosome"/>
</dbReference>
<dbReference type="SUPFAM" id="SSF51735">
    <property type="entry name" value="NAD(P)-binding Rossmann-fold domains"/>
    <property type="match status" value="1"/>
</dbReference>
<dbReference type="KEGG" id="talb:FTW19_01345"/>
<dbReference type="PRINTS" id="PR00080">
    <property type="entry name" value="SDRFAMILY"/>
</dbReference>
<dbReference type="EMBL" id="CP042806">
    <property type="protein sequence ID" value="QEE26765.1"/>
    <property type="molecule type" value="Genomic_DNA"/>
</dbReference>
<evidence type="ECO:0000313" key="3">
    <source>
        <dbReference type="EMBL" id="QEE26765.1"/>
    </source>
</evidence>
<dbReference type="CDD" id="cd05233">
    <property type="entry name" value="SDR_c"/>
    <property type="match status" value="1"/>
</dbReference>
<dbReference type="InterPro" id="IPR036291">
    <property type="entry name" value="NAD(P)-bd_dom_sf"/>
</dbReference>
<dbReference type="PANTHER" id="PTHR43639">
    <property type="entry name" value="OXIDOREDUCTASE, SHORT-CHAIN DEHYDROGENASE/REDUCTASE FAMILY (AFU_ORTHOLOGUE AFUA_5G02870)"/>
    <property type="match status" value="1"/>
</dbReference>
<reference evidence="3 4" key="1">
    <citation type="submission" date="2019-08" db="EMBL/GenBank/DDBJ databases">
        <title>Complete genome sequence of Terriglobus albidus strain ORNL.</title>
        <authorList>
            <person name="Podar M."/>
        </authorList>
    </citation>
    <scope>NUCLEOTIDE SEQUENCE [LARGE SCALE GENOMIC DNA]</scope>
    <source>
        <strain evidence="3 4">ORNL</strain>
    </source>
</reference>
<comment type="similarity">
    <text evidence="1">Belongs to the short-chain dehydrogenases/reductases (SDR) family.</text>
</comment>
<name>A0A5B9E6Q1_9BACT</name>
<dbReference type="PRINTS" id="PR00081">
    <property type="entry name" value="GDHRDH"/>
</dbReference>
<protein>
    <submittedName>
        <fullName evidence="3">SDR family oxidoreductase</fullName>
    </submittedName>
</protein>
<keyword evidence="4" id="KW-1185">Reference proteome</keyword>
<dbReference type="RefSeq" id="WP_147645903.1">
    <property type="nucleotide sequence ID" value="NZ_CP042806.1"/>
</dbReference>
<dbReference type="InterPro" id="IPR002347">
    <property type="entry name" value="SDR_fam"/>
</dbReference>
<dbReference type="NCBIfam" id="NF005559">
    <property type="entry name" value="PRK07231.1"/>
    <property type="match status" value="1"/>
</dbReference>
<accession>A0A5B9E6Q1</accession>
<dbReference type="OrthoDB" id="9803333at2"/>
<dbReference type="AlphaFoldDB" id="A0A5B9E6Q1"/>
<evidence type="ECO:0000256" key="2">
    <source>
        <dbReference type="ARBA" id="ARBA00023002"/>
    </source>
</evidence>
<dbReference type="FunFam" id="3.40.50.720:FF:000084">
    <property type="entry name" value="Short-chain dehydrogenase reductase"/>
    <property type="match status" value="1"/>
</dbReference>
<dbReference type="GO" id="GO:0016491">
    <property type="term" value="F:oxidoreductase activity"/>
    <property type="evidence" value="ECO:0007669"/>
    <property type="project" value="UniProtKB-KW"/>
</dbReference>
<dbReference type="InterPro" id="IPR020904">
    <property type="entry name" value="Sc_DH/Rdtase_CS"/>
</dbReference>
<evidence type="ECO:0000256" key="1">
    <source>
        <dbReference type="ARBA" id="ARBA00006484"/>
    </source>
</evidence>
<dbReference type="PROSITE" id="PS00061">
    <property type="entry name" value="ADH_SHORT"/>
    <property type="match status" value="1"/>
</dbReference>
<dbReference type="Gene3D" id="3.40.50.720">
    <property type="entry name" value="NAD(P)-binding Rossmann-like Domain"/>
    <property type="match status" value="1"/>
</dbReference>
<sequence length="258" mass="28068">MEHTSQFATYPSLRDRVVLVSGGATGIGEAIVEAFARQGARVAFLDLQQEAGEALASRLQQNGLPAPVFVRCDLTDTAEAQKALRAIEEQWGALDVLVNNAGNDVRHDLESVTPERWDQLMAVNLKHQFFLSQAALPGMRQKQRGSIVNMGSISWVIPSTDLPVYTTAKAAIVGLTKTLAHLAGKDNIRVNCVMPGAILTEKQQRLWLTPEYTATVLGAQAIKRMILPEEVARLVLFLASDDSAAITNQCHVIDGGWI</sequence>
<dbReference type="PANTHER" id="PTHR43639:SF1">
    <property type="entry name" value="SHORT-CHAIN DEHYDROGENASE_REDUCTASE FAMILY PROTEIN"/>
    <property type="match status" value="1"/>
</dbReference>